<comment type="caution">
    <text evidence="2">The sequence shown here is derived from an EMBL/GenBank/DDBJ whole genome shotgun (WGS) entry which is preliminary data.</text>
</comment>
<evidence type="ECO:0000313" key="2">
    <source>
        <dbReference type="EMBL" id="MDP5228393.1"/>
    </source>
</evidence>
<evidence type="ECO:0000256" key="1">
    <source>
        <dbReference type="SAM" id="Phobius"/>
    </source>
</evidence>
<dbReference type="EMBL" id="JAVALS010000014">
    <property type="protein sequence ID" value="MDP5228393.1"/>
    <property type="molecule type" value="Genomic_DNA"/>
</dbReference>
<name>A0ABT9IS54_9MICC</name>
<keyword evidence="3" id="KW-1185">Reference proteome</keyword>
<keyword evidence="1" id="KW-0812">Transmembrane</keyword>
<accession>A0ABT9IS54</accession>
<evidence type="ECO:0000313" key="3">
    <source>
        <dbReference type="Proteomes" id="UP001232725"/>
    </source>
</evidence>
<reference evidence="2 3" key="1">
    <citation type="submission" date="2023-08" db="EMBL/GenBank/DDBJ databases">
        <title>Arthrobacter horti sp. nov., isolated from forest soil.</title>
        <authorList>
            <person name="Park M."/>
        </authorList>
    </citation>
    <scope>NUCLEOTIDE SEQUENCE [LARGE SCALE GENOMIC DNA]</scope>
    <source>
        <strain evidence="2 3">YJM1</strain>
    </source>
</reference>
<feature type="transmembrane region" description="Helical" evidence="1">
    <location>
        <begin position="90"/>
        <end position="116"/>
    </location>
</feature>
<sequence length="167" mass="17614">MSASAPRPARAPRGLLRMPADGSGSLWLRLLALCSVASAAGVLLTAIVAGMLDGGLGMLSVLCGGALVMVFFAISLLAGHYVGRNNPSGAIGLMVALYFVKVVVFGVALLILGAPAWLHGRWFVTAAVVAVILWQIAELYGFSRARLLVFHAPEQARDDRTDREEGR</sequence>
<feature type="transmembrane region" description="Helical" evidence="1">
    <location>
        <begin position="122"/>
        <end position="142"/>
    </location>
</feature>
<protein>
    <recommendedName>
        <fullName evidence="4">ATP synthase protein I</fullName>
    </recommendedName>
</protein>
<feature type="transmembrane region" description="Helical" evidence="1">
    <location>
        <begin position="58"/>
        <end position="78"/>
    </location>
</feature>
<dbReference type="RefSeq" id="WP_305997436.1">
    <property type="nucleotide sequence ID" value="NZ_JAVALS010000014.1"/>
</dbReference>
<proteinExistence type="predicted"/>
<keyword evidence="1" id="KW-1133">Transmembrane helix</keyword>
<gene>
    <name evidence="2" type="ORF">Q9R02_14610</name>
</gene>
<keyword evidence="1" id="KW-0472">Membrane</keyword>
<feature type="transmembrane region" description="Helical" evidence="1">
    <location>
        <begin position="26"/>
        <end position="52"/>
    </location>
</feature>
<evidence type="ECO:0008006" key="4">
    <source>
        <dbReference type="Google" id="ProtNLM"/>
    </source>
</evidence>
<dbReference type="Proteomes" id="UP001232725">
    <property type="component" value="Unassembled WGS sequence"/>
</dbReference>
<organism evidence="2 3">
    <name type="scientific">Arthrobacter horti</name>
    <dbReference type="NCBI Taxonomy" id="3068273"/>
    <lineage>
        <taxon>Bacteria</taxon>
        <taxon>Bacillati</taxon>
        <taxon>Actinomycetota</taxon>
        <taxon>Actinomycetes</taxon>
        <taxon>Micrococcales</taxon>
        <taxon>Micrococcaceae</taxon>
        <taxon>Arthrobacter</taxon>
    </lineage>
</organism>